<dbReference type="PANTHER" id="PTHR35998">
    <property type="entry name" value="OS02G0127900 PROTEIN"/>
    <property type="match status" value="1"/>
</dbReference>
<keyword evidence="2" id="KW-1185">Reference proteome</keyword>
<accession>A0A067DCQ3</accession>
<gene>
    <name evidence="1" type="ORF">CISIN_1g037753mg</name>
</gene>
<evidence type="ECO:0000313" key="1">
    <source>
        <dbReference type="EMBL" id="KDO40759.1"/>
    </source>
</evidence>
<name>A0A067DCQ3_CITSI</name>
<dbReference type="Proteomes" id="UP000027120">
    <property type="component" value="Unassembled WGS sequence"/>
</dbReference>
<dbReference type="EMBL" id="KK785827">
    <property type="protein sequence ID" value="KDO40759.1"/>
    <property type="molecule type" value="Genomic_DNA"/>
</dbReference>
<proteinExistence type="predicted"/>
<dbReference type="PANTHER" id="PTHR35998:SF1">
    <property type="entry name" value="OS02G0127900 PROTEIN"/>
    <property type="match status" value="1"/>
</dbReference>
<dbReference type="AlphaFoldDB" id="A0A067DCQ3"/>
<evidence type="ECO:0000313" key="2">
    <source>
        <dbReference type="Proteomes" id="UP000027120"/>
    </source>
</evidence>
<dbReference type="STRING" id="2711.A0A067DCQ3"/>
<sequence>MVLWEITLGTAYFLGLKRTYRLALRIQRRVISPKHPRIRQFVHRYTFVDYDDNDDGVGGVGGVDNDTHDTDMGILTIHCDAMFFVSRFYDIFRN</sequence>
<reference evidence="1 2" key="1">
    <citation type="submission" date="2014-04" db="EMBL/GenBank/DDBJ databases">
        <authorList>
            <consortium name="International Citrus Genome Consortium"/>
            <person name="Gmitter F."/>
            <person name="Chen C."/>
            <person name="Farmerie W."/>
            <person name="Harkins T."/>
            <person name="Desany B."/>
            <person name="Mohiuddin M."/>
            <person name="Kodira C."/>
            <person name="Borodovsky M."/>
            <person name="Lomsadze A."/>
            <person name="Burns P."/>
            <person name="Jenkins J."/>
            <person name="Prochnik S."/>
            <person name="Shu S."/>
            <person name="Chapman J."/>
            <person name="Pitluck S."/>
            <person name="Schmutz J."/>
            <person name="Rokhsar D."/>
        </authorList>
    </citation>
    <scope>NUCLEOTIDE SEQUENCE</scope>
</reference>
<organism evidence="1 2">
    <name type="scientific">Citrus sinensis</name>
    <name type="common">Sweet orange</name>
    <name type="synonym">Citrus aurantium var. sinensis</name>
    <dbReference type="NCBI Taxonomy" id="2711"/>
    <lineage>
        <taxon>Eukaryota</taxon>
        <taxon>Viridiplantae</taxon>
        <taxon>Streptophyta</taxon>
        <taxon>Embryophyta</taxon>
        <taxon>Tracheophyta</taxon>
        <taxon>Spermatophyta</taxon>
        <taxon>Magnoliopsida</taxon>
        <taxon>eudicotyledons</taxon>
        <taxon>Gunneridae</taxon>
        <taxon>Pentapetalae</taxon>
        <taxon>rosids</taxon>
        <taxon>malvids</taxon>
        <taxon>Sapindales</taxon>
        <taxon>Rutaceae</taxon>
        <taxon>Aurantioideae</taxon>
        <taxon>Citrus</taxon>
    </lineage>
</organism>
<protein>
    <submittedName>
        <fullName evidence="1">Uncharacterized protein</fullName>
    </submittedName>
</protein>